<keyword evidence="2" id="KW-1185">Reference proteome</keyword>
<evidence type="ECO:0000313" key="2">
    <source>
        <dbReference type="Proteomes" id="UP000830167"/>
    </source>
</evidence>
<dbReference type="InterPro" id="IPR021415">
    <property type="entry name" value="SAV0927-like"/>
</dbReference>
<sequence length="88" mass="10211">MNMDLMYDETEPTSTRYVGFVGSYGRFDLAILQTNHFYGKKLVICLQTNRCAILDQSEAEHAPYIQEVFQLRSEEEAEELSNFLSHNI</sequence>
<accession>A0ABY4CFI7</accession>
<dbReference type="EMBL" id="CP089291">
    <property type="protein sequence ID" value="UOF89124.1"/>
    <property type="molecule type" value="Genomic_DNA"/>
</dbReference>
<dbReference type="Proteomes" id="UP000830167">
    <property type="component" value="Chromosome"/>
</dbReference>
<reference evidence="1" key="1">
    <citation type="submission" date="2021-12" db="EMBL/GenBank/DDBJ databases">
        <title>Alicyclobacillaceae gen. nov., sp. nov., isolated from chalcocite enrichment system.</title>
        <authorList>
            <person name="Jiang Z."/>
        </authorList>
    </citation>
    <scope>NUCLEOTIDE SEQUENCE</scope>
    <source>
        <strain evidence="1">MYW30-H2</strain>
    </source>
</reference>
<gene>
    <name evidence="1" type="ORF">LSG31_14505</name>
</gene>
<proteinExistence type="predicted"/>
<organism evidence="1 2">
    <name type="scientific">Fodinisporobacter ferrooxydans</name>
    <dbReference type="NCBI Taxonomy" id="2901836"/>
    <lineage>
        <taxon>Bacteria</taxon>
        <taxon>Bacillati</taxon>
        <taxon>Bacillota</taxon>
        <taxon>Bacilli</taxon>
        <taxon>Bacillales</taxon>
        <taxon>Alicyclobacillaceae</taxon>
        <taxon>Fodinisporobacter</taxon>
    </lineage>
</organism>
<name>A0ABY4CFI7_9BACL</name>
<evidence type="ECO:0000313" key="1">
    <source>
        <dbReference type="EMBL" id="UOF89124.1"/>
    </source>
</evidence>
<dbReference type="Pfam" id="PF11256">
    <property type="entry name" value="SAV0927-like"/>
    <property type="match status" value="1"/>
</dbReference>
<protein>
    <submittedName>
        <fullName evidence="1">DUF3055 domain-containing protein</fullName>
    </submittedName>
</protein>
<dbReference type="RefSeq" id="WP_347435805.1">
    <property type="nucleotide sequence ID" value="NZ_CP089291.1"/>
</dbReference>